<accession>A0A166E0Q0</accession>
<dbReference type="OrthoDB" id="10264306at2759"/>
<feature type="compositionally biased region" description="Polar residues" evidence="1">
    <location>
        <begin position="40"/>
        <end position="56"/>
    </location>
</feature>
<dbReference type="OMA" id="FSWPNLK"/>
<keyword evidence="4" id="KW-1185">Reference proteome</keyword>
<reference evidence="2" key="1">
    <citation type="journal article" date="2016" name="Nat. Genet.">
        <title>A high-quality carrot genome assembly provides new insights into carotenoid accumulation and asterid genome evolution.</title>
        <authorList>
            <person name="Iorizzo M."/>
            <person name="Ellison S."/>
            <person name="Senalik D."/>
            <person name="Zeng P."/>
            <person name="Satapoomin P."/>
            <person name="Huang J."/>
            <person name="Bowman M."/>
            <person name="Iovene M."/>
            <person name="Sanseverino W."/>
            <person name="Cavagnaro P."/>
            <person name="Yildiz M."/>
            <person name="Macko-Podgorni A."/>
            <person name="Moranska E."/>
            <person name="Grzebelus E."/>
            <person name="Grzebelus D."/>
            <person name="Ashrafi H."/>
            <person name="Zheng Z."/>
            <person name="Cheng S."/>
            <person name="Spooner D."/>
            <person name="Van Deynze A."/>
            <person name="Simon P."/>
        </authorList>
    </citation>
    <scope>NUCLEOTIDE SEQUENCE [LARGE SCALE GENOMIC DNA]</scope>
    <source>
        <tissue evidence="2">Leaf</tissue>
    </source>
</reference>
<dbReference type="Gramene" id="KZN05930">
    <property type="protein sequence ID" value="KZN05930"/>
    <property type="gene ID" value="DCAR_006767"/>
</dbReference>
<evidence type="ECO:0000313" key="3">
    <source>
        <dbReference type="EMBL" id="WOG88380.1"/>
    </source>
</evidence>
<dbReference type="EMBL" id="LNRQ01000002">
    <property type="protein sequence ID" value="KZN05930.1"/>
    <property type="molecule type" value="Genomic_DNA"/>
</dbReference>
<dbReference type="PANTHER" id="PTHR14237:SF64">
    <property type="entry name" value="MOLYBDENUM COFACTOR SULFURASE-LIKE PROTEIN"/>
    <property type="match status" value="1"/>
</dbReference>
<evidence type="ECO:0000313" key="4">
    <source>
        <dbReference type="Proteomes" id="UP000077755"/>
    </source>
</evidence>
<feature type="region of interest" description="Disordered" evidence="1">
    <location>
        <begin position="377"/>
        <end position="405"/>
    </location>
</feature>
<dbReference type="InterPro" id="IPR015424">
    <property type="entry name" value="PyrdxlP-dep_Trfase"/>
</dbReference>
<feature type="region of interest" description="Disordered" evidence="1">
    <location>
        <begin position="27"/>
        <end position="56"/>
    </location>
</feature>
<proteinExistence type="predicted"/>
<feature type="compositionally biased region" description="Low complexity" evidence="1">
    <location>
        <begin position="27"/>
        <end position="39"/>
    </location>
</feature>
<dbReference type="KEGG" id="dcr:108209548"/>
<dbReference type="SUPFAM" id="SSF53383">
    <property type="entry name" value="PLP-dependent transferases"/>
    <property type="match status" value="1"/>
</dbReference>
<dbReference type="Proteomes" id="UP000077755">
    <property type="component" value="Chromosome 2"/>
</dbReference>
<dbReference type="Gene3D" id="3.40.640.10">
    <property type="entry name" value="Type I PLP-dependent aspartate aminotransferase-like (Major domain)"/>
    <property type="match status" value="1"/>
</dbReference>
<gene>
    <name evidence="2" type="ORF">DCAR_006767</name>
    <name evidence="3" type="ORF">DCAR_0207615</name>
</gene>
<organism evidence="2">
    <name type="scientific">Daucus carota subsp. sativus</name>
    <name type="common">Carrot</name>
    <dbReference type="NCBI Taxonomy" id="79200"/>
    <lineage>
        <taxon>Eukaryota</taxon>
        <taxon>Viridiplantae</taxon>
        <taxon>Streptophyta</taxon>
        <taxon>Embryophyta</taxon>
        <taxon>Tracheophyta</taxon>
        <taxon>Spermatophyta</taxon>
        <taxon>Magnoliopsida</taxon>
        <taxon>eudicotyledons</taxon>
        <taxon>Gunneridae</taxon>
        <taxon>Pentapetalae</taxon>
        <taxon>asterids</taxon>
        <taxon>campanulids</taxon>
        <taxon>Apiales</taxon>
        <taxon>Apiaceae</taxon>
        <taxon>Apioideae</taxon>
        <taxon>Scandiceae</taxon>
        <taxon>Daucinae</taxon>
        <taxon>Daucus</taxon>
        <taxon>Daucus sect. Daucus</taxon>
    </lineage>
</organism>
<dbReference type="AlphaFoldDB" id="A0A166E0Q0"/>
<feature type="compositionally biased region" description="Polar residues" evidence="1">
    <location>
        <begin position="377"/>
        <end position="391"/>
    </location>
</feature>
<evidence type="ECO:0000256" key="1">
    <source>
        <dbReference type="SAM" id="MobiDB-lite"/>
    </source>
</evidence>
<protein>
    <recommendedName>
        <fullName evidence="5">Aminotransferase class V domain-containing protein</fullName>
    </recommendedName>
</protein>
<name>A0A166E0Q0_DAUCS</name>
<evidence type="ECO:0000313" key="2">
    <source>
        <dbReference type="EMBL" id="KZN05930.1"/>
    </source>
</evidence>
<dbReference type="STRING" id="79200.A0A166E0Q0"/>
<reference evidence="3" key="2">
    <citation type="submission" date="2022-03" db="EMBL/GenBank/DDBJ databases">
        <title>Draft title - Genomic analysis of global carrot germplasm unveils the trajectory of domestication and the origin of high carotenoid orange carrot.</title>
        <authorList>
            <person name="Iorizzo M."/>
            <person name="Ellison S."/>
            <person name="Senalik D."/>
            <person name="Macko-Podgorni A."/>
            <person name="Grzebelus D."/>
            <person name="Bostan H."/>
            <person name="Rolling W."/>
            <person name="Curaba J."/>
            <person name="Simon P."/>
        </authorList>
    </citation>
    <scope>NUCLEOTIDE SEQUENCE</scope>
    <source>
        <tissue evidence="3">Leaf</tissue>
    </source>
</reference>
<dbReference type="EMBL" id="CP093344">
    <property type="protein sequence ID" value="WOG88380.1"/>
    <property type="molecule type" value="Genomic_DNA"/>
</dbReference>
<sequence>MHSPCIREATTCFHGFCTNPSFDRLDSQSSTTRSTATTQHDFANSTNSSLSPNSRFTNHESLPSVAELFSNFTKAYPQYLKTYQADQIRVQEYYHLSNHVCLDYNGHGLFSYDQQPSHRSSSLIASTSTSAPSTQYSVGSDVPFFQISNKSANLYSKIHYGGQESEFESIIRKRITRFMNISEDEYSMVFTASQSSAFKLLAESYPFWSNRELLTVYDFQNEAVEIMIDCSKQKGAKVMSAKFSWPKMSIHSKNLKKMVVSKSKNRKRGLFVFPLQSKMTGARYSYQWLSIAQENGWHVLLDATASGAKDMETLGLSFFRPDFLFCSFYKIFGDDPSGFGCLFVKKSSASVFKSSKTKSIGIVSLLPATTNGQYFDKSSSFDIDTEQQPSPDDQPPKVELAFASSPSSPVSVQQNEEIIELQALQKGNEKQEQESDFQIIEQEQPQVINQFGDRDATSSRYSDIEFRGLNHADSLGLILIRNRSRYLINWLINALMSLQHPHSDFGLPLVSIYGPKVRFDRGPSLAFNIFDWRGEKVDPALVQKLADRNNISLGFGFLKNIWLSDRHEEGNTLLHTRTPEHRKLLKNKEKLNVSISVVTASLGILTNFDDTYKLWAFASKFLDADFVEKERWRYTALNQRTIEL</sequence>
<evidence type="ECO:0008006" key="5">
    <source>
        <dbReference type="Google" id="ProtNLM"/>
    </source>
</evidence>
<dbReference type="PANTHER" id="PTHR14237">
    <property type="entry name" value="MOLYBDOPTERIN COFACTOR SULFURASE MOSC"/>
    <property type="match status" value="1"/>
</dbReference>
<dbReference type="InterPro" id="IPR015421">
    <property type="entry name" value="PyrdxlP-dep_Trfase_major"/>
</dbReference>